<dbReference type="EMBL" id="RKMK01000035">
    <property type="protein sequence ID" value="RXG88690.1"/>
    <property type="molecule type" value="Genomic_DNA"/>
</dbReference>
<keyword evidence="3 6" id="KW-0812">Transmembrane</keyword>
<proteinExistence type="predicted"/>
<feature type="transmembrane region" description="Helical" evidence="6">
    <location>
        <begin position="279"/>
        <end position="296"/>
    </location>
</feature>
<dbReference type="PANTHER" id="PTHR47089">
    <property type="entry name" value="ABC TRANSPORTER, PERMEASE PROTEIN"/>
    <property type="match status" value="1"/>
</dbReference>
<keyword evidence="9" id="KW-1185">Reference proteome</keyword>
<evidence type="ECO:0000256" key="6">
    <source>
        <dbReference type="SAM" id="Phobius"/>
    </source>
</evidence>
<dbReference type="Proteomes" id="UP000290174">
    <property type="component" value="Unassembled WGS sequence"/>
</dbReference>
<evidence type="ECO:0000256" key="1">
    <source>
        <dbReference type="ARBA" id="ARBA00004651"/>
    </source>
</evidence>
<keyword evidence="2" id="KW-1003">Cell membrane</keyword>
<keyword evidence="5 6" id="KW-0472">Membrane</keyword>
<gene>
    <name evidence="7" type="ORF">EAS61_28825</name>
    <name evidence="8" type="ORF">EAS62_12625</name>
</gene>
<evidence type="ECO:0000313" key="7">
    <source>
        <dbReference type="EMBL" id="RXG88690.1"/>
    </source>
</evidence>
<feature type="transmembrane region" description="Helical" evidence="6">
    <location>
        <begin position="156"/>
        <end position="175"/>
    </location>
</feature>
<dbReference type="Proteomes" id="UP000289946">
    <property type="component" value="Unassembled WGS sequence"/>
</dbReference>
<evidence type="ECO:0000256" key="3">
    <source>
        <dbReference type="ARBA" id="ARBA00022692"/>
    </source>
</evidence>
<comment type="caution">
    <text evidence="7">The sequence shown here is derived from an EMBL/GenBank/DDBJ whole genome shotgun (WGS) entry which is preliminary data.</text>
</comment>
<evidence type="ECO:0000256" key="2">
    <source>
        <dbReference type="ARBA" id="ARBA00022475"/>
    </source>
</evidence>
<dbReference type="GO" id="GO:0005886">
    <property type="term" value="C:plasma membrane"/>
    <property type="evidence" value="ECO:0007669"/>
    <property type="project" value="UniProtKB-SubCell"/>
</dbReference>
<organism evidence="7 10">
    <name type="scientific">Bradyrhizobium zhanjiangense</name>
    <dbReference type="NCBI Taxonomy" id="1325107"/>
    <lineage>
        <taxon>Bacteria</taxon>
        <taxon>Pseudomonadati</taxon>
        <taxon>Pseudomonadota</taxon>
        <taxon>Alphaproteobacteria</taxon>
        <taxon>Hyphomicrobiales</taxon>
        <taxon>Nitrobacteraceae</taxon>
        <taxon>Bradyrhizobium</taxon>
    </lineage>
</organism>
<evidence type="ECO:0000313" key="9">
    <source>
        <dbReference type="Proteomes" id="UP000289946"/>
    </source>
</evidence>
<feature type="transmembrane region" description="Helical" evidence="6">
    <location>
        <begin position="73"/>
        <end position="93"/>
    </location>
</feature>
<dbReference type="RefSeq" id="WP_128939498.1">
    <property type="nucleotide sequence ID" value="NZ_RDRA01000006.1"/>
</dbReference>
<feature type="transmembrane region" description="Helical" evidence="6">
    <location>
        <begin position="100"/>
        <end position="118"/>
    </location>
</feature>
<dbReference type="PANTHER" id="PTHR47089:SF1">
    <property type="entry name" value="GUANOSINE ABC TRANSPORTER PERMEASE PROTEIN NUPP"/>
    <property type="match status" value="1"/>
</dbReference>
<protein>
    <submittedName>
        <fullName evidence="7">ABC transporter permease</fullName>
    </submittedName>
</protein>
<sequence length="358" mass="36455">MSSISGIESVPSNPLGNAAQLSVALPVLAVLLASAIFAAFVALYGQNPATVFGLIVQGGFGSSFAWQDTLSRAAPLVLVGLAVAIPAQAGLVIIGGEGALVLGGLAGAVVTLPFAGAHALPMQLLMLLAGGLIGGLWFGLAGVLRQYRGVNETISSLLLSYIGIAIFHHLTEGLLRDPASLDKPSTHPVEPSYMLPVMPGVGVHAGLAVSLSLAIIAHVVLRYTRWGFALRVVGGSARVARMIGLAVNRWIIGASVVAGGMAGIAGAIEVAAVQGTANSSLIVGYGYSGILVAFLARHQPLAIVAVALLIGGMQASASLLQRRLGLPDATMLVFQGLIFVCVLVADAIAQQLRETTRG</sequence>
<dbReference type="AlphaFoldDB" id="A0A4V1KVE0"/>
<feature type="transmembrane region" description="Helical" evidence="6">
    <location>
        <begin position="301"/>
        <end position="320"/>
    </location>
</feature>
<feature type="transmembrane region" description="Helical" evidence="6">
    <location>
        <begin position="332"/>
        <end position="349"/>
    </location>
</feature>
<comment type="subcellular location">
    <subcellularLocation>
        <location evidence="1">Cell membrane</location>
        <topology evidence="1">Multi-pass membrane protein</topology>
    </subcellularLocation>
</comment>
<keyword evidence="4 6" id="KW-1133">Transmembrane helix</keyword>
<dbReference type="EMBL" id="RDRA01000006">
    <property type="protein sequence ID" value="RXG96407.1"/>
    <property type="molecule type" value="Genomic_DNA"/>
</dbReference>
<dbReference type="InterPro" id="IPR001851">
    <property type="entry name" value="ABC_transp_permease"/>
</dbReference>
<feature type="transmembrane region" description="Helical" evidence="6">
    <location>
        <begin position="23"/>
        <end position="44"/>
    </location>
</feature>
<name>A0A4V1KVE0_9BRAD</name>
<feature type="transmembrane region" description="Helical" evidence="6">
    <location>
        <begin position="250"/>
        <end position="273"/>
    </location>
</feature>
<dbReference type="CDD" id="cd06580">
    <property type="entry name" value="TM_PBP1_transp_TpRbsC_like"/>
    <property type="match status" value="1"/>
</dbReference>
<evidence type="ECO:0000313" key="10">
    <source>
        <dbReference type="Proteomes" id="UP000290174"/>
    </source>
</evidence>
<evidence type="ECO:0000313" key="8">
    <source>
        <dbReference type="EMBL" id="RXG96407.1"/>
    </source>
</evidence>
<evidence type="ECO:0000256" key="5">
    <source>
        <dbReference type="ARBA" id="ARBA00023136"/>
    </source>
</evidence>
<reference evidence="7 10" key="1">
    <citation type="submission" date="2018-11" db="EMBL/GenBank/DDBJ databases">
        <title>Bradyrhizobium sp. nov., isolated from effective nodules of peanut in China.</title>
        <authorList>
            <person name="Li Y."/>
        </authorList>
    </citation>
    <scope>NUCLEOTIDE SEQUENCE [LARGE SCALE GENOMIC DNA]</scope>
    <source>
        <strain evidence="7 10">CCBAU 51770</strain>
        <strain evidence="8 9">CCBAU 51781</strain>
    </source>
</reference>
<evidence type="ECO:0000256" key="4">
    <source>
        <dbReference type="ARBA" id="ARBA00022989"/>
    </source>
</evidence>
<feature type="transmembrane region" description="Helical" evidence="6">
    <location>
        <begin position="124"/>
        <end position="144"/>
    </location>
</feature>
<feature type="transmembrane region" description="Helical" evidence="6">
    <location>
        <begin position="195"/>
        <end position="221"/>
    </location>
</feature>
<dbReference type="GO" id="GO:0022857">
    <property type="term" value="F:transmembrane transporter activity"/>
    <property type="evidence" value="ECO:0007669"/>
    <property type="project" value="InterPro"/>
</dbReference>
<accession>A0A4V1KVE0</accession>
<dbReference type="Pfam" id="PF02653">
    <property type="entry name" value="BPD_transp_2"/>
    <property type="match status" value="1"/>
</dbReference>